<evidence type="ECO:0000256" key="3">
    <source>
        <dbReference type="ARBA" id="ARBA00022679"/>
    </source>
</evidence>
<keyword evidence="3 10" id="KW-0808">Transferase</keyword>
<evidence type="ECO:0000313" key="11">
    <source>
        <dbReference type="EMBL" id="CAH2074990.1"/>
    </source>
</evidence>
<name>A0ABN8JA49_9NEOP</name>
<dbReference type="EMBL" id="OW152820">
    <property type="protein sequence ID" value="CAH2074990.1"/>
    <property type="molecule type" value="Genomic_DNA"/>
</dbReference>
<feature type="non-terminal residue" evidence="11">
    <location>
        <position position="1"/>
    </location>
</feature>
<keyword evidence="9 10" id="KW-0275">Fatty acid biosynthesis</keyword>
<accession>A0ABN8JA49</accession>
<evidence type="ECO:0000256" key="9">
    <source>
        <dbReference type="ARBA" id="ARBA00023160"/>
    </source>
</evidence>
<evidence type="ECO:0000256" key="1">
    <source>
        <dbReference type="ARBA" id="ARBA00004141"/>
    </source>
</evidence>
<feature type="transmembrane region" description="Helical" evidence="10">
    <location>
        <begin position="62"/>
        <end position="83"/>
    </location>
</feature>
<dbReference type="PANTHER" id="PTHR11157:SF103">
    <property type="entry name" value="ELONGATION OF VERY LONG CHAIN FATTY ACIDS PROTEIN"/>
    <property type="match status" value="1"/>
</dbReference>
<evidence type="ECO:0000256" key="6">
    <source>
        <dbReference type="ARBA" id="ARBA00022989"/>
    </source>
</evidence>
<evidence type="ECO:0000256" key="8">
    <source>
        <dbReference type="ARBA" id="ARBA00023136"/>
    </source>
</evidence>
<dbReference type="Pfam" id="PF01151">
    <property type="entry name" value="ELO"/>
    <property type="match status" value="1"/>
</dbReference>
<dbReference type="Proteomes" id="UP000837857">
    <property type="component" value="Chromosome 8"/>
</dbReference>
<dbReference type="PROSITE" id="PS01188">
    <property type="entry name" value="ELO"/>
    <property type="match status" value="1"/>
</dbReference>
<evidence type="ECO:0000256" key="4">
    <source>
        <dbReference type="ARBA" id="ARBA00022692"/>
    </source>
</evidence>
<sequence>MDVRYKPNLKTEDAIDYSLGTWSLLETICALILIIGTYLVLVLKLLPAFMKNRQPYKLKGLLICYNSFQVVYSSYLVIIYTWYVVRHGIFTTKCPRGELLKSVIRDIFPYFLAKQIDLLDTVFFVLRKKDNQVTFLHVYHHSIMVTWAWLYYVHEPSDHFVVVGLINSFVHVLMYAYYGLASMGPRFTKFIWWKKHLTKIQLIQFILVVTDLHFQQKLTPCPIPSFFHYFCIHRVVRTRHGLGCRFPAFHASVPIHSVRSRRAAREKIEDNTPKVLSYAGEPLVIVRK</sequence>
<proteinExistence type="inferred from homology"/>
<evidence type="ECO:0000256" key="5">
    <source>
        <dbReference type="ARBA" id="ARBA00022832"/>
    </source>
</evidence>
<protein>
    <recommendedName>
        <fullName evidence="10">Elongation of very long chain fatty acids protein</fullName>
        <ecNumber evidence="10">2.3.1.199</ecNumber>
    </recommendedName>
    <alternativeName>
        <fullName evidence="10">Very-long-chain 3-oxoacyl-CoA synthase</fullName>
    </alternativeName>
</protein>
<organism evidence="11 12">
    <name type="scientific">Iphiclides podalirius</name>
    <name type="common">scarce swallowtail</name>
    <dbReference type="NCBI Taxonomy" id="110791"/>
    <lineage>
        <taxon>Eukaryota</taxon>
        <taxon>Metazoa</taxon>
        <taxon>Ecdysozoa</taxon>
        <taxon>Arthropoda</taxon>
        <taxon>Hexapoda</taxon>
        <taxon>Insecta</taxon>
        <taxon>Pterygota</taxon>
        <taxon>Neoptera</taxon>
        <taxon>Endopterygota</taxon>
        <taxon>Lepidoptera</taxon>
        <taxon>Glossata</taxon>
        <taxon>Ditrysia</taxon>
        <taxon>Papilionoidea</taxon>
        <taxon>Papilionidae</taxon>
        <taxon>Papilioninae</taxon>
        <taxon>Iphiclides</taxon>
    </lineage>
</organism>
<comment type="catalytic activity">
    <reaction evidence="10">
        <text>a very-long-chain acyl-CoA + malonyl-CoA + H(+) = a very-long-chain 3-oxoacyl-CoA + CO2 + CoA</text>
        <dbReference type="Rhea" id="RHEA:32727"/>
        <dbReference type="ChEBI" id="CHEBI:15378"/>
        <dbReference type="ChEBI" id="CHEBI:16526"/>
        <dbReference type="ChEBI" id="CHEBI:57287"/>
        <dbReference type="ChEBI" id="CHEBI:57384"/>
        <dbReference type="ChEBI" id="CHEBI:90725"/>
        <dbReference type="ChEBI" id="CHEBI:90736"/>
        <dbReference type="EC" id="2.3.1.199"/>
    </reaction>
</comment>
<keyword evidence="5 10" id="KW-0276">Fatty acid metabolism</keyword>
<evidence type="ECO:0000256" key="10">
    <source>
        <dbReference type="RuleBase" id="RU361115"/>
    </source>
</evidence>
<reference evidence="11" key="1">
    <citation type="submission" date="2022-03" db="EMBL/GenBank/DDBJ databases">
        <authorList>
            <person name="Martin H S."/>
        </authorList>
    </citation>
    <scope>NUCLEOTIDE SEQUENCE</scope>
</reference>
<keyword evidence="4 10" id="KW-0812">Transmembrane</keyword>
<gene>
    <name evidence="11" type="ORF">IPOD504_LOCUS16401</name>
</gene>
<evidence type="ECO:0000256" key="2">
    <source>
        <dbReference type="ARBA" id="ARBA00022516"/>
    </source>
</evidence>
<keyword evidence="8 10" id="KW-0472">Membrane</keyword>
<keyword evidence="2 10" id="KW-0444">Lipid biosynthesis</keyword>
<feature type="transmembrane region" description="Helical" evidence="10">
    <location>
        <begin position="20"/>
        <end position="41"/>
    </location>
</feature>
<dbReference type="PANTHER" id="PTHR11157">
    <property type="entry name" value="FATTY ACID ACYL TRANSFERASE-RELATED"/>
    <property type="match status" value="1"/>
</dbReference>
<dbReference type="InterPro" id="IPR030457">
    <property type="entry name" value="ELO_CS"/>
</dbReference>
<keyword evidence="6 10" id="KW-1133">Transmembrane helix</keyword>
<keyword evidence="7 10" id="KW-0443">Lipid metabolism</keyword>
<keyword evidence="12" id="KW-1185">Reference proteome</keyword>
<dbReference type="EC" id="2.3.1.199" evidence="10"/>
<feature type="transmembrane region" description="Helical" evidence="10">
    <location>
        <begin position="133"/>
        <end position="153"/>
    </location>
</feature>
<comment type="similarity">
    <text evidence="10">Belongs to the ELO family.</text>
</comment>
<evidence type="ECO:0000313" key="12">
    <source>
        <dbReference type="Proteomes" id="UP000837857"/>
    </source>
</evidence>
<evidence type="ECO:0000256" key="7">
    <source>
        <dbReference type="ARBA" id="ARBA00023098"/>
    </source>
</evidence>
<feature type="transmembrane region" description="Helical" evidence="10">
    <location>
        <begin position="159"/>
        <end position="180"/>
    </location>
</feature>
<dbReference type="InterPro" id="IPR002076">
    <property type="entry name" value="ELO_fam"/>
</dbReference>
<comment type="subcellular location">
    <subcellularLocation>
        <location evidence="1">Membrane</location>
        <topology evidence="1">Multi-pass membrane protein</topology>
    </subcellularLocation>
</comment>
<comment type="caution">
    <text evidence="10">Lacks conserved residue(s) required for the propagation of feature annotation.</text>
</comment>